<dbReference type="PROSITE" id="PS00012">
    <property type="entry name" value="PHOSPHOPANTETHEINE"/>
    <property type="match status" value="2"/>
</dbReference>
<keyword evidence="10" id="KW-1185">Reference proteome</keyword>
<dbReference type="Gene3D" id="3.40.50.150">
    <property type="entry name" value="Vaccinia Virus protein VP39"/>
    <property type="match status" value="1"/>
</dbReference>
<dbReference type="InterPro" id="IPR020845">
    <property type="entry name" value="AMP-binding_CS"/>
</dbReference>
<evidence type="ECO:0000256" key="2">
    <source>
        <dbReference type="ARBA" id="ARBA00004924"/>
    </source>
</evidence>
<dbReference type="FunFam" id="3.30.300.30:FF:000015">
    <property type="entry name" value="Nonribosomal peptide synthase SidD"/>
    <property type="match status" value="1"/>
</dbReference>
<dbReference type="Gene3D" id="3.40.50.12780">
    <property type="entry name" value="N-terminal domain of ligase-like"/>
    <property type="match status" value="1"/>
</dbReference>
<dbReference type="Gene3D" id="3.30.559.10">
    <property type="entry name" value="Chloramphenicol acetyltransferase-like domain"/>
    <property type="match status" value="2"/>
</dbReference>
<evidence type="ECO:0000256" key="7">
    <source>
        <dbReference type="ARBA" id="ARBA00023194"/>
    </source>
</evidence>
<dbReference type="RefSeq" id="WP_092560590.1">
    <property type="nucleotide sequence ID" value="NZ_FOYZ01000007.1"/>
</dbReference>
<dbReference type="NCBIfam" id="NF003417">
    <property type="entry name" value="PRK04813.1"/>
    <property type="match status" value="3"/>
</dbReference>
<dbReference type="InterPro" id="IPR000873">
    <property type="entry name" value="AMP-dep_synth/lig_dom"/>
</dbReference>
<feature type="domain" description="Carrier" evidence="8">
    <location>
        <begin position="7"/>
        <end position="81"/>
    </location>
</feature>
<evidence type="ECO:0000256" key="4">
    <source>
        <dbReference type="ARBA" id="ARBA00022450"/>
    </source>
</evidence>
<sequence>MNSKNKDVVFEYEQIKEQIKSALSVSREFADNQNLLELGLNSLQIMRLVSKWRKAGAKVTFAQLIEMPTLENWCRLINENLSKTSKVKKPEQEKEEDEYKPFPLTDVQYAYWVGRRDDQPLGGGGCHAYIEFDGVKVEPEKLKEAWNLLRKHHKMLRMKVLEDGQQEIMEQTYSEDIKIHNLKNKKKDELEKELTDIRESLSHRRLQVEIGQVAGLALSLLPEEKTRIHFDIDLLVADVQSFQIVLRDLTSVYAGKELSEESKNWNFAEYLKKQKEEEKAIVEGAKEYWSKRISSLPMAPELPLSKQPDKIKRPVFHRRITYLNRAEWEVFQNHAARHQVTPAMVLLTAYTKVLERWSSNKHFLINIPLFNRNTDIKGMEDVVADFTTLLLLEVDCREDNTFEQMLYKIKTQFYQDMAHSSYSGVQVQRDMAKIHGGQQSFAPVVFACNLGMPLINEEFKNVLGNFTYMISQTPQVWIDFQTYESEDGLMLTWDVVEELFPEYLIDDMFSAFERLLHWLVQDKSDWSKQYDLLPEAQRIRKEREREITLPSTLSCIHEDFLENAYKYPSDVALIDSKDGAKISYGDLENKVSSLAAFLLKQNITNGEAVAISLPAGVHQIIAVLGTLAVGNYYIPVSIQQPSDRRQIIHNKLNIQYVITDREHGQKIEWPDNTTLLYIEEALTYSRTEEYPDVSPLSTAYIILTSGSTGEPKGVEISHFGAWNTIKDVNQKYQVSHKDRLLAVSSLDFDLSVYDVFGCLGAGGTLVLLPEEERKNAGYWLQQIKKYEVTIWNSVPVLLDMLLIAAEGEKNTRLPLKTVMLSGDWIGLDIPERLANLTDKCQLAAMGGATEASIWSNYFTVTLPLPENWVSIPYGKPLSNQAYRVVDDLGRDCPDWVKGELWIGGAGVAKGYFGDEILTQQRFVVEHNIRWYKTGDMGRFWADGNMEFLGRKDYQVKIRGHRIELGEIEAAMRQHPEVREAVAVVSGDDQENKYLSAFFVPEEKVNSTLFKQTEENSEETDRVWELVCPTEEKIEEVLACEKVPVEDAEAYYSYAESMCVQLMHSTLMELGAFGELGEILSAEGIVKRCGIDKKYSGLVKQWLDSLANAQILIPQGQGKYSYNQTDENNAKQWNNQRGELITYFEKIREKSCGLLRGEINPLGLFYDRHLKIAPTNLLEILPGSLYENKMLQNMLAAAVKAKGKIRILEIGTRNNTVTKSLLSCLPKGEIEYTYIDHSLFFIEEAKEELQEYSFVQYSLLDLEKDLHQQGFEQNQYDCILGINSLHRCKNINKAVEQTASLLAPEGLLFVAELTRNNSLQKITAGFLEEEWKPLLSEADWMDKLENAGFTNVTDVLALTEKAAAYGRHLFIGQIKKRLDVVEAESFISFLKNKLPEYMIPKIYHALKKIPVTANGKVDRKSLQGSHNNKTTVRSRVLPETDIEKALARQWKELFGRESIGLYDNYFELGGDSLVATKLLTRVRNEFQVEISLGAIFEKPTIKELAVIIENAKLEKETLKKRTAKLPKVIPEPQNENLPFPLTEVQYAYWIGRSGVYDLGNVSTHCYFELDGENLDLDKLNEAWQRLILHHGMMRAIILPDGTQKILKEVPEYRIEVMDIRGEKQTVTEKRLKEKREKMSHQMLSAGEWPLFDIKASCYGENKTRLHISFDNLVFDGWSMFHVLNEWTRLYRNEQEELIPLELSFRDYVIALEKMKESKWYQQDEEYWFSRLDTLPAAPELPLAKEPSTLQNQKFHRRTGRLSKNQWEKLKMRAKALGITPSGILLSAYAEVLGMWSKNQHFTINLTQFTRVPLHSEVNRLVGDFTTLTLLEVDQKKGETFQQRAKNIQHQIWRDMEHPYVGGVQIQRQLAKRESTGAGVTMPVVFTSGLGIHQWKENAWPGELVYNISQTPQVWLDHQVIEQEEELVLMWDSVDELFYPGVLDEMFKAYNCLLEKLSQEEDVWKSPQSCLISAPISRERLEVNETGEEISNETLDGLFLKAVRKYPEKAAVICGERILTYQEVLDRAYEISSLLKEKGVSQNSLVAIIMEKGWEQVVAAMGILLSGAAYLPVDARNPQERKTKLLEDSGATVILSQSWLKEKDVLGEGFSYIYVDQMEGEPTAVQEIRASNEPENLAYVIYTSGTTGMPKGVMISHRGAVNTILDINRRFLIGTEDRALALSNLNFDLSVYDVFGMLSAGAATVIPKEEEVKNPVSWKQYLREKGITIWNTVPAFMQIMTDYLMDTEGIEKTDLRLVLLSGDWIPVDLPEKIKTYFDKARVISLGGATEASIWSNYFEVQKVGKKWISIPYGYPLTNQRFYILNSLMEDCPDWVTGELYIGGAGLAKGYWKDAAMTNQKFVISPKTGEPLYRTGDLGRYWQDGTIEFLGREDSQVKIRGHRIELGEIEAVLREHPAIQNVVVVAEQERLTLSAAVTIKDQELKESFADGEELKQYLQKHLPDYFVPGKICVWDEIPLSANGKIDKKPVIKLLAEEEKEHVNYVGPQDELEKSIAEIWAEVLGVEKVSREDDFFLLGGDSLRAMRVIGLLDSKMILKGRISIKELFEYSRFSALAEEIKKIQWEEDTDTEEGIL</sequence>
<name>A0A1I6JXJ8_9FIRM</name>
<feature type="domain" description="Carrier" evidence="8">
    <location>
        <begin position="2503"/>
        <end position="2580"/>
    </location>
</feature>
<dbReference type="PANTHER" id="PTHR45527">
    <property type="entry name" value="NONRIBOSOMAL PEPTIDE SYNTHETASE"/>
    <property type="match status" value="1"/>
</dbReference>
<dbReference type="Pfam" id="PF00550">
    <property type="entry name" value="PP-binding"/>
    <property type="match status" value="3"/>
</dbReference>
<evidence type="ECO:0000256" key="1">
    <source>
        <dbReference type="ARBA" id="ARBA00001957"/>
    </source>
</evidence>
<dbReference type="InterPro" id="IPR013217">
    <property type="entry name" value="Methyltransf_12"/>
</dbReference>
<dbReference type="EMBL" id="FOYZ01000007">
    <property type="protein sequence ID" value="SFR83687.1"/>
    <property type="molecule type" value="Genomic_DNA"/>
</dbReference>
<keyword evidence="6" id="KW-0436">Ligase</keyword>
<dbReference type="SUPFAM" id="SSF53335">
    <property type="entry name" value="S-adenosyl-L-methionine-dependent methyltransferases"/>
    <property type="match status" value="1"/>
</dbReference>
<dbReference type="GO" id="GO:0005737">
    <property type="term" value="C:cytoplasm"/>
    <property type="evidence" value="ECO:0007669"/>
    <property type="project" value="TreeGrafter"/>
</dbReference>
<comment type="pathway">
    <text evidence="2">Siderophore biosynthesis.</text>
</comment>
<dbReference type="InterPro" id="IPR042099">
    <property type="entry name" value="ANL_N_sf"/>
</dbReference>
<dbReference type="GO" id="GO:0043041">
    <property type="term" value="P:amino acid activation for nonribosomal peptide biosynthetic process"/>
    <property type="evidence" value="ECO:0007669"/>
    <property type="project" value="TreeGrafter"/>
</dbReference>
<dbReference type="InterPro" id="IPR006162">
    <property type="entry name" value="Ppantetheine_attach_site"/>
</dbReference>
<comment type="cofactor">
    <cofactor evidence="1">
        <name>pantetheine 4'-phosphate</name>
        <dbReference type="ChEBI" id="CHEBI:47942"/>
    </cofactor>
</comment>
<keyword evidence="7" id="KW-0045">Antibiotic biosynthesis</keyword>
<dbReference type="PROSITE" id="PS50075">
    <property type="entry name" value="CARRIER"/>
    <property type="match status" value="3"/>
</dbReference>
<dbReference type="InterPro" id="IPR025110">
    <property type="entry name" value="AMP-bd_C"/>
</dbReference>
<dbReference type="InterPro" id="IPR009081">
    <property type="entry name" value="PP-bd_ACP"/>
</dbReference>
<dbReference type="CDD" id="cd19535">
    <property type="entry name" value="Cyc_NRPS"/>
    <property type="match status" value="2"/>
</dbReference>
<dbReference type="FunFam" id="3.40.50.12780:FF:000012">
    <property type="entry name" value="Non-ribosomal peptide synthetase"/>
    <property type="match status" value="1"/>
</dbReference>
<dbReference type="NCBIfam" id="TIGR01733">
    <property type="entry name" value="AA-adenyl-dom"/>
    <property type="match status" value="2"/>
</dbReference>
<dbReference type="FunFam" id="3.30.559.10:FF:000023">
    <property type="entry name" value="Non-ribosomal peptide synthetase"/>
    <property type="match status" value="2"/>
</dbReference>
<keyword evidence="5" id="KW-0597">Phosphoprotein</keyword>
<gene>
    <name evidence="9" type="ORF">SAMN05661086_02051</name>
</gene>
<dbReference type="Pfam" id="PF08242">
    <property type="entry name" value="Methyltransf_12"/>
    <property type="match status" value="1"/>
</dbReference>
<dbReference type="FunFam" id="1.10.1200.10:FF:000005">
    <property type="entry name" value="Nonribosomal peptide synthetase 1"/>
    <property type="match status" value="1"/>
</dbReference>
<accession>A0A1I6JXJ8</accession>
<dbReference type="Proteomes" id="UP000199659">
    <property type="component" value="Unassembled WGS sequence"/>
</dbReference>
<dbReference type="CDD" id="cd12114">
    <property type="entry name" value="A_NRPS_TlmIV_like"/>
    <property type="match status" value="1"/>
</dbReference>
<evidence type="ECO:0000259" key="8">
    <source>
        <dbReference type="PROSITE" id="PS50075"/>
    </source>
</evidence>
<dbReference type="InterPro" id="IPR001242">
    <property type="entry name" value="Condensation_dom"/>
</dbReference>
<dbReference type="GO" id="GO:0031177">
    <property type="term" value="F:phosphopantetheine binding"/>
    <property type="evidence" value="ECO:0007669"/>
    <property type="project" value="TreeGrafter"/>
</dbReference>
<evidence type="ECO:0000256" key="5">
    <source>
        <dbReference type="ARBA" id="ARBA00022553"/>
    </source>
</evidence>
<dbReference type="InterPro" id="IPR029063">
    <property type="entry name" value="SAM-dependent_MTases_sf"/>
</dbReference>
<feature type="domain" description="Carrier" evidence="8">
    <location>
        <begin position="1436"/>
        <end position="1511"/>
    </location>
</feature>
<dbReference type="FunFam" id="3.30.559.30:FF:000006">
    <property type="entry name" value="Yersiniabactin polyketide/non-ribosomal peptide synthetase"/>
    <property type="match status" value="2"/>
</dbReference>
<dbReference type="Gene3D" id="1.10.1200.10">
    <property type="entry name" value="ACP-like"/>
    <property type="match status" value="3"/>
</dbReference>
<dbReference type="Pfam" id="PF13193">
    <property type="entry name" value="AMP-binding_C"/>
    <property type="match status" value="1"/>
</dbReference>
<evidence type="ECO:0000313" key="9">
    <source>
        <dbReference type="EMBL" id="SFR83687.1"/>
    </source>
</evidence>
<dbReference type="Gene3D" id="3.30.559.30">
    <property type="entry name" value="Nonribosomal peptide synthetase, condensation domain"/>
    <property type="match status" value="2"/>
</dbReference>
<dbReference type="SUPFAM" id="SSF52777">
    <property type="entry name" value="CoA-dependent acyltransferases"/>
    <property type="match status" value="4"/>
</dbReference>
<evidence type="ECO:0000313" key="10">
    <source>
        <dbReference type="Proteomes" id="UP000199659"/>
    </source>
</evidence>
<dbReference type="PROSITE" id="PS00455">
    <property type="entry name" value="AMP_BINDING"/>
    <property type="match status" value="2"/>
</dbReference>
<dbReference type="OrthoDB" id="9778383at2"/>
<dbReference type="GO" id="GO:0017000">
    <property type="term" value="P:antibiotic biosynthetic process"/>
    <property type="evidence" value="ECO:0007669"/>
    <property type="project" value="UniProtKB-KW"/>
</dbReference>
<keyword evidence="4" id="KW-0596">Phosphopantetheine</keyword>
<dbReference type="GO" id="GO:0008610">
    <property type="term" value="P:lipid biosynthetic process"/>
    <property type="evidence" value="ECO:0007669"/>
    <property type="project" value="UniProtKB-ARBA"/>
</dbReference>
<organism evidence="9 10">
    <name type="scientific">Anaeromicropila populeti</name>
    <dbReference type="NCBI Taxonomy" id="37658"/>
    <lineage>
        <taxon>Bacteria</taxon>
        <taxon>Bacillati</taxon>
        <taxon>Bacillota</taxon>
        <taxon>Clostridia</taxon>
        <taxon>Lachnospirales</taxon>
        <taxon>Lachnospiraceae</taxon>
        <taxon>Anaeromicropila</taxon>
    </lineage>
</organism>
<dbReference type="InterPro" id="IPR023213">
    <property type="entry name" value="CAT-like_dom_sf"/>
</dbReference>
<dbReference type="GO" id="GO:0016874">
    <property type="term" value="F:ligase activity"/>
    <property type="evidence" value="ECO:0007669"/>
    <property type="project" value="UniProtKB-KW"/>
</dbReference>
<dbReference type="FunFam" id="3.40.50.980:FF:000001">
    <property type="entry name" value="Non-ribosomal peptide synthetase"/>
    <property type="match status" value="1"/>
</dbReference>
<dbReference type="InterPro" id="IPR045851">
    <property type="entry name" value="AMP-bd_C_sf"/>
</dbReference>
<dbReference type="InterPro" id="IPR036736">
    <property type="entry name" value="ACP-like_sf"/>
</dbReference>
<dbReference type="Gene3D" id="2.30.38.10">
    <property type="entry name" value="Luciferase, Domain 3"/>
    <property type="match status" value="1"/>
</dbReference>
<dbReference type="SUPFAM" id="SSF56801">
    <property type="entry name" value="Acetyl-CoA synthetase-like"/>
    <property type="match status" value="2"/>
</dbReference>
<comment type="similarity">
    <text evidence="3">Belongs to the ATP-dependent AMP-binding enzyme family.</text>
</comment>
<dbReference type="STRING" id="37658.SAMN05661086_02051"/>
<dbReference type="Gene3D" id="3.30.300.30">
    <property type="match status" value="2"/>
</dbReference>
<protein>
    <submittedName>
        <fullName evidence="9">Yersiniabactin nonribosomal peptide synthetase</fullName>
    </submittedName>
</protein>
<dbReference type="Pfam" id="PF00668">
    <property type="entry name" value="Condensation"/>
    <property type="match status" value="2"/>
</dbReference>
<reference evidence="9 10" key="1">
    <citation type="submission" date="2016-10" db="EMBL/GenBank/DDBJ databases">
        <authorList>
            <person name="de Groot N.N."/>
        </authorList>
    </citation>
    <scope>NUCLEOTIDE SEQUENCE [LARGE SCALE GENOMIC DNA]</scope>
    <source>
        <strain evidence="9 10">743A</strain>
    </source>
</reference>
<dbReference type="Gene3D" id="3.40.50.980">
    <property type="match status" value="2"/>
</dbReference>
<evidence type="ECO:0000256" key="3">
    <source>
        <dbReference type="ARBA" id="ARBA00006432"/>
    </source>
</evidence>
<dbReference type="InterPro" id="IPR010071">
    <property type="entry name" value="AA_adenyl_dom"/>
</dbReference>
<proteinExistence type="inferred from homology"/>
<dbReference type="Pfam" id="PF00501">
    <property type="entry name" value="AMP-binding"/>
    <property type="match status" value="2"/>
</dbReference>
<dbReference type="PANTHER" id="PTHR45527:SF10">
    <property type="entry name" value="PYOCHELIN SYNTHASE PCHF"/>
    <property type="match status" value="1"/>
</dbReference>
<dbReference type="InterPro" id="IPR057737">
    <property type="entry name" value="Condensation_MtbB-like"/>
</dbReference>
<evidence type="ECO:0000256" key="6">
    <source>
        <dbReference type="ARBA" id="ARBA00022598"/>
    </source>
</evidence>
<dbReference type="GO" id="GO:0009403">
    <property type="term" value="P:toxin biosynthetic process"/>
    <property type="evidence" value="ECO:0007669"/>
    <property type="project" value="UniProtKB-ARBA"/>
</dbReference>
<dbReference type="SUPFAM" id="SSF47336">
    <property type="entry name" value="ACP-like"/>
    <property type="match status" value="3"/>
</dbReference>